<sequence length="323" mass="37107">MSLMDAMIAFLWQLAVRNPEKQYKDEEFVMYLLGKLARRANRASQKVNTLRDQQRSTDTRWSPKTTFAEEIKNCKELQKYEEEYVTKRNEAQNERVIENSCNRTVKKVVQTLAENPQEYAFNCQSIIDLFAKERYVYGLGLEELEVDENLTYQIILQQCTREQIADYMKQQEDEDGAWLHLLTVAYSMTLQAESAPLSAEALADVPLSGLPSARAADDTGSEVSIFEVEDEDDLLQLVQCMSDNEDELTQGIHKKTLWDQAVTAMLNSLGSKWAHLTIQKWFASQTPEPDCHWVKASMEELHDFSLADTPTKKTSLWNLVGKK</sequence>
<proteinExistence type="predicted"/>
<feature type="coiled-coil region" evidence="1">
    <location>
        <begin position="33"/>
        <end position="97"/>
    </location>
</feature>
<name>A0A7S4CQ97_9EUGL</name>
<reference evidence="2" key="1">
    <citation type="submission" date="2021-01" db="EMBL/GenBank/DDBJ databases">
        <authorList>
            <person name="Corre E."/>
            <person name="Pelletier E."/>
            <person name="Niang G."/>
            <person name="Scheremetjew M."/>
            <person name="Finn R."/>
            <person name="Kale V."/>
            <person name="Holt S."/>
            <person name="Cochrane G."/>
            <person name="Meng A."/>
            <person name="Brown T."/>
            <person name="Cohen L."/>
        </authorList>
    </citation>
    <scope>NUCLEOTIDE SEQUENCE</scope>
    <source>
        <strain evidence="2">CCMP1594</strain>
    </source>
</reference>
<organism evidence="2">
    <name type="scientific">Eutreptiella gymnastica</name>
    <dbReference type="NCBI Taxonomy" id="73025"/>
    <lineage>
        <taxon>Eukaryota</taxon>
        <taxon>Discoba</taxon>
        <taxon>Euglenozoa</taxon>
        <taxon>Euglenida</taxon>
        <taxon>Spirocuta</taxon>
        <taxon>Euglenophyceae</taxon>
        <taxon>Eutreptiales</taxon>
        <taxon>Eutreptiaceae</taxon>
        <taxon>Eutreptiella</taxon>
    </lineage>
</organism>
<accession>A0A7S4CQ97</accession>
<keyword evidence="1" id="KW-0175">Coiled coil</keyword>
<dbReference type="AlphaFoldDB" id="A0A7S4CQ97"/>
<protein>
    <submittedName>
        <fullName evidence="2">Uncharacterized protein</fullName>
    </submittedName>
</protein>
<evidence type="ECO:0000256" key="1">
    <source>
        <dbReference type="SAM" id="Coils"/>
    </source>
</evidence>
<gene>
    <name evidence="2" type="ORF">EGYM00163_LOCUS14327</name>
</gene>
<evidence type="ECO:0000313" key="2">
    <source>
        <dbReference type="EMBL" id="CAE0803205.1"/>
    </source>
</evidence>
<dbReference type="EMBL" id="HBJA01041848">
    <property type="protein sequence ID" value="CAE0803205.1"/>
    <property type="molecule type" value="Transcribed_RNA"/>
</dbReference>